<comment type="caution">
    <text evidence="2">The sequence shown here is derived from an EMBL/GenBank/DDBJ whole genome shotgun (WGS) entry which is preliminary data.</text>
</comment>
<keyword evidence="3" id="KW-1185">Reference proteome</keyword>
<organism evidence="2 3">
    <name type="scientific">Streptosporangium brasiliense</name>
    <dbReference type="NCBI Taxonomy" id="47480"/>
    <lineage>
        <taxon>Bacteria</taxon>
        <taxon>Bacillati</taxon>
        <taxon>Actinomycetota</taxon>
        <taxon>Actinomycetes</taxon>
        <taxon>Streptosporangiales</taxon>
        <taxon>Streptosporangiaceae</taxon>
        <taxon>Streptosporangium</taxon>
    </lineage>
</organism>
<evidence type="ECO:0000313" key="3">
    <source>
        <dbReference type="Proteomes" id="UP001230426"/>
    </source>
</evidence>
<feature type="signal peptide" evidence="1">
    <location>
        <begin position="1"/>
        <end position="21"/>
    </location>
</feature>
<gene>
    <name evidence="2" type="ORF">J2S55_008983</name>
</gene>
<evidence type="ECO:0008006" key="4">
    <source>
        <dbReference type="Google" id="ProtNLM"/>
    </source>
</evidence>
<protein>
    <recommendedName>
        <fullName evidence="4">Dockerin domain-containing protein</fullName>
    </recommendedName>
</protein>
<evidence type="ECO:0000313" key="2">
    <source>
        <dbReference type="EMBL" id="MDP9869717.1"/>
    </source>
</evidence>
<evidence type="ECO:0000256" key="1">
    <source>
        <dbReference type="SAM" id="SignalP"/>
    </source>
</evidence>
<dbReference type="EMBL" id="JAUSRB010000002">
    <property type="protein sequence ID" value="MDP9869717.1"/>
    <property type="molecule type" value="Genomic_DNA"/>
</dbReference>
<dbReference type="Proteomes" id="UP001230426">
    <property type="component" value="Unassembled WGS sequence"/>
</dbReference>
<name>A0ABT9RKA3_9ACTN</name>
<keyword evidence="1" id="KW-0732">Signal</keyword>
<feature type="chain" id="PRO_5047374758" description="Dockerin domain-containing protein" evidence="1">
    <location>
        <begin position="22"/>
        <end position="210"/>
    </location>
</feature>
<dbReference type="RefSeq" id="WP_306873957.1">
    <property type="nucleotide sequence ID" value="NZ_JAUSRB010000002.1"/>
</dbReference>
<proteinExistence type="predicted"/>
<sequence length="210" mass="21395">MRRGVWTAALGAALSVTAVSAVPALADTASGSEQRAQVRIQSPRAGALTGVEGAAWTMELSVHYRDGLKAAGWSGPQVTGPQGGTGTFGPGKDDKLPGLVVLLSTTTGFSGPGTNLANLFNVTGVAQRDRSGIRIWDSWLVGKALFGKDVDSVVTVAVVKDLDGNGVLDDAPDVVKDVTGDGTVDARDLRELGVASNVAVLPFRISGAAA</sequence>
<reference evidence="2 3" key="1">
    <citation type="submission" date="2023-07" db="EMBL/GenBank/DDBJ databases">
        <title>Sequencing the genomes of 1000 actinobacteria strains.</title>
        <authorList>
            <person name="Klenk H.-P."/>
        </authorList>
    </citation>
    <scope>NUCLEOTIDE SEQUENCE [LARGE SCALE GENOMIC DNA]</scope>
    <source>
        <strain evidence="2 3">DSM 44109</strain>
    </source>
</reference>
<accession>A0ABT9RKA3</accession>